<dbReference type="EMBL" id="LAVV01010963">
    <property type="protein sequence ID" value="KNZ48362.1"/>
    <property type="molecule type" value="Genomic_DNA"/>
</dbReference>
<protein>
    <recommendedName>
        <fullName evidence="3">DDE Tnp4 domain-containing protein</fullName>
    </recommendedName>
</protein>
<organism evidence="1 2">
    <name type="scientific">Puccinia sorghi</name>
    <dbReference type="NCBI Taxonomy" id="27349"/>
    <lineage>
        <taxon>Eukaryota</taxon>
        <taxon>Fungi</taxon>
        <taxon>Dikarya</taxon>
        <taxon>Basidiomycota</taxon>
        <taxon>Pucciniomycotina</taxon>
        <taxon>Pucciniomycetes</taxon>
        <taxon>Pucciniales</taxon>
        <taxon>Pucciniaceae</taxon>
        <taxon>Puccinia</taxon>
    </lineage>
</organism>
<proteinExistence type="predicted"/>
<comment type="caution">
    <text evidence="1">The sequence shown here is derived from an EMBL/GenBank/DDBJ whole genome shotgun (WGS) entry which is preliminary data.</text>
</comment>
<accession>A0A0L6UJC3</accession>
<name>A0A0L6UJC3_9BASI</name>
<evidence type="ECO:0008006" key="3">
    <source>
        <dbReference type="Google" id="ProtNLM"/>
    </source>
</evidence>
<reference evidence="1 2" key="1">
    <citation type="submission" date="2015-08" db="EMBL/GenBank/DDBJ databases">
        <title>Next Generation Sequencing and Analysis of the Genome of Puccinia sorghi L Schw, the Causal Agent of Maize Common Rust.</title>
        <authorList>
            <person name="Rochi L."/>
            <person name="Burguener G."/>
            <person name="Darino M."/>
            <person name="Turjanski A."/>
            <person name="Kreff E."/>
            <person name="Dieguez M.J."/>
            <person name="Sacco F."/>
        </authorList>
    </citation>
    <scope>NUCLEOTIDE SEQUENCE [LARGE SCALE GENOMIC DNA]</scope>
    <source>
        <strain evidence="1 2">RO10H11247</strain>
    </source>
</reference>
<gene>
    <name evidence="1" type="ORF">VP01_571g3</name>
</gene>
<evidence type="ECO:0000313" key="2">
    <source>
        <dbReference type="Proteomes" id="UP000037035"/>
    </source>
</evidence>
<sequence>MLQQPSQHKQLLQAAMTQTWKITLPFVNTNTRNNTLQPAPQLNFTHDKICLPFKAFLNPASIKFYIPYSTTNLQILNEILNNLFKFGYGTINLYTTQELVKFSQVIQEGGFPGCIGFLDGTIIPLIQKPSIDGNHYFDCKKRSDTQFHSLLFVMLRRTPHPIKPAIQDHAMISMYSKTYRFLSSPKSSLMFL</sequence>
<keyword evidence="2" id="KW-1185">Reference proteome</keyword>
<dbReference type="VEuPathDB" id="FungiDB:VP01_571g3"/>
<dbReference type="OrthoDB" id="3246760at2759"/>
<evidence type="ECO:0000313" key="1">
    <source>
        <dbReference type="EMBL" id="KNZ48362.1"/>
    </source>
</evidence>
<dbReference type="AlphaFoldDB" id="A0A0L6UJC3"/>
<dbReference type="Proteomes" id="UP000037035">
    <property type="component" value="Unassembled WGS sequence"/>
</dbReference>